<protein>
    <submittedName>
        <fullName evidence="3">Uncharacterized protein</fullName>
    </submittedName>
</protein>
<sequence length="117" mass="13287">MRRHRGGTDEIFFNRSDVCEVEQTEISQDETESISVEKVRERGERGERVKLTRLSSIKTKRQGGAGLSATRFARWAINGLDSSWWRFVKLGSRQKLNGPGTTPYRHGLSPQQAHSSL</sequence>
<organism evidence="3 4">
    <name type="scientific">Brassica cretica</name>
    <name type="common">Mustard</name>
    <dbReference type="NCBI Taxonomy" id="69181"/>
    <lineage>
        <taxon>Eukaryota</taxon>
        <taxon>Viridiplantae</taxon>
        <taxon>Streptophyta</taxon>
        <taxon>Embryophyta</taxon>
        <taxon>Tracheophyta</taxon>
        <taxon>Spermatophyta</taxon>
        <taxon>Magnoliopsida</taxon>
        <taxon>eudicotyledons</taxon>
        <taxon>Gunneridae</taxon>
        <taxon>Pentapetalae</taxon>
        <taxon>rosids</taxon>
        <taxon>malvids</taxon>
        <taxon>Brassicales</taxon>
        <taxon>Brassicaceae</taxon>
        <taxon>Brassiceae</taxon>
        <taxon>Brassica</taxon>
    </lineage>
</organism>
<dbReference type="Proteomes" id="UP000712281">
    <property type="component" value="Unassembled WGS sequence"/>
</dbReference>
<reference evidence="3" key="1">
    <citation type="submission" date="2019-12" db="EMBL/GenBank/DDBJ databases">
        <title>Genome sequencing and annotation of Brassica cretica.</title>
        <authorList>
            <person name="Studholme D.J."/>
            <person name="Sarris P.F."/>
        </authorList>
    </citation>
    <scope>NUCLEOTIDE SEQUENCE</scope>
    <source>
        <strain evidence="3">PFS-001/15</strain>
        <strain evidence="2">PFS-102/07</strain>
        <tissue evidence="3">Leaf</tissue>
    </source>
</reference>
<proteinExistence type="predicted"/>
<gene>
    <name evidence="3" type="ORF">F2Q68_00012290</name>
    <name evidence="2" type="ORF">F2Q70_00018702</name>
</gene>
<evidence type="ECO:0000313" key="2">
    <source>
        <dbReference type="EMBL" id="KAF2563142.1"/>
    </source>
</evidence>
<dbReference type="EMBL" id="QGKW02000717">
    <property type="protein sequence ID" value="KAF2597778.1"/>
    <property type="molecule type" value="Genomic_DNA"/>
</dbReference>
<evidence type="ECO:0000256" key="1">
    <source>
        <dbReference type="SAM" id="MobiDB-lite"/>
    </source>
</evidence>
<comment type="caution">
    <text evidence="3">The sequence shown here is derived from an EMBL/GenBank/DDBJ whole genome shotgun (WGS) entry which is preliminary data.</text>
</comment>
<evidence type="ECO:0000313" key="3">
    <source>
        <dbReference type="EMBL" id="KAF2597778.1"/>
    </source>
</evidence>
<feature type="region of interest" description="Disordered" evidence="1">
    <location>
        <begin position="96"/>
        <end position="117"/>
    </location>
</feature>
<evidence type="ECO:0000313" key="4">
    <source>
        <dbReference type="Proteomes" id="UP000712281"/>
    </source>
</evidence>
<name>A0A8S9KXA1_BRACR</name>
<accession>A0A8S9KXA1</accession>
<dbReference type="AlphaFoldDB" id="A0A8S9KXA1"/>
<dbReference type="EMBL" id="QGKY02001250">
    <property type="protein sequence ID" value="KAF2563142.1"/>
    <property type="molecule type" value="Genomic_DNA"/>
</dbReference>